<dbReference type="RefSeq" id="WP_150996757.1">
    <property type="nucleotide sequence ID" value="NZ_VZZK01000002.1"/>
</dbReference>
<comment type="caution">
    <text evidence="3">The sequence shown here is derived from an EMBL/GenBank/DDBJ whole genome shotgun (WGS) entry which is preliminary data.</text>
</comment>
<dbReference type="PANTHER" id="PTHR43179">
    <property type="entry name" value="RHAMNOSYLTRANSFERASE WBBL"/>
    <property type="match status" value="1"/>
</dbReference>
<sequence length="693" mass="75914">MEPRSEPPAQGREGDDLIRPRSARPWLGRQTDFHFVPTDDPVFDRSLVIAGDARDGWIVLSYRTDPTALPTRPMLRLIRADGSVQDFVLPGVTLTRAHWLGLLPSDVTEIRLAVTAGSGFSLERVGLRSHASLFCDCLVRRPLRAVAALYERMRRDERRFRDILRGACAVTPSARFPAWAAGRDDRAPATRHASGPKIRVLIPVRSGEGRGLSRTIESLRAQTHADWTADIRWENREAETGIPQDGRVSHAAWQDAALRGELAAEADALCLLIPGETLDPDALALLAHPMASRPELDLIYADAQHREGLPALKPDWSPDLARVTGYFDTPALLSRGLIAGLPNRPVGPIDAFAEELRLGVASAARHVVHIPRVLCRTPRWPSDLIPAAGVLSTHLAAIAAPAETEMRGGSVDLRWRMPQPAPAVSIVIPSRDRFDLISRVCRGLLHETHYPAIEIIIVDNGSTDAAVLDFYRTLRRDPRVQIIIEPAPFNFSAMVNRGAAAATGDILVLLNNDVAILEATWLDAMVRQAARPEIGAVGAKLLYGNGTLQHAGVVVGLGGRAGHILRRRPAGTPGRLGRLRVAHEVSAVTAACLAVSRDKYEAVGGFDAEAFPIDFNDVDFCLRLGQAGYRTIWTPAATLAHLESVSRGPAVGEARQRFEREADRFVTRWRDVIRHDPYYHPALSLTTFGEDLE</sequence>
<evidence type="ECO:0000259" key="2">
    <source>
        <dbReference type="Pfam" id="PF00535"/>
    </source>
</evidence>
<dbReference type="OrthoDB" id="9783791at2"/>
<dbReference type="PANTHER" id="PTHR43179:SF7">
    <property type="entry name" value="RHAMNOSYLTRANSFERASE WBBL"/>
    <property type="match status" value="1"/>
</dbReference>
<gene>
    <name evidence="3" type="ORF">F6X53_02110</name>
</gene>
<organism evidence="3 4">
    <name type="scientific">Methylobacterium soli</name>
    <dbReference type="NCBI Taxonomy" id="553447"/>
    <lineage>
        <taxon>Bacteria</taxon>
        <taxon>Pseudomonadati</taxon>
        <taxon>Pseudomonadota</taxon>
        <taxon>Alphaproteobacteria</taxon>
        <taxon>Hyphomicrobiales</taxon>
        <taxon>Methylobacteriaceae</taxon>
        <taxon>Methylobacterium</taxon>
    </lineage>
</organism>
<reference evidence="3 4" key="1">
    <citation type="submission" date="2019-09" db="EMBL/GenBank/DDBJ databases">
        <title>YIM 48816 draft genome.</title>
        <authorList>
            <person name="Jiang L."/>
        </authorList>
    </citation>
    <scope>NUCLEOTIDE SEQUENCE [LARGE SCALE GENOMIC DNA]</scope>
    <source>
        <strain evidence="3 4">YIM 48816</strain>
    </source>
</reference>
<evidence type="ECO:0000256" key="1">
    <source>
        <dbReference type="SAM" id="MobiDB-lite"/>
    </source>
</evidence>
<dbReference type="Gene3D" id="3.90.550.10">
    <property type="entry name" value="Spore Coat Polysaccharide Biosynthesis Protein SpsA, Chain A"/>
    <property type="match status" value="1"/>
</dbReference>
<dbReference type="AlphaFoldDB" id="A0A6L3T4B3"/>
<proteinExistence type="predicted"/>
<dbReference type="InterPro" id="IPR029044">
    <property type="entry name" value="Nucleotide-diphossugar_trans"/>
</dbReference>
<protein>
    <submittedName>
        <fullName evidence="3">Glycosyltransferase</fullName>
    </submittedName>
</protein>
<dbReference type="EMBL" id="VZZK01000002">
    <property type="protein sequence ID" value="KAB1081131.1"/>
    <property type="molecule type" value="Genomic_DNA"/>
</dbReference>
<feature type="region of interest" description="Disordered" evidence="1">
    <location>
        <begin position="1"/>
        <end position="21"/>
    </location>
</feature>
<evidence type="ECO:0000313" key="3">
    <source>
        <dbReference type="EMBL" id="KAB1081131.1"/>
    </source>
</evidence>
<dbReference type="Proteomes" id="UP000474159">
    <property type="component" value="Unassembled WGS sequence"/>
</dbReference>
<keyword evidence="4" id="KW-1185">Reference proteome</keyword>
<evidence type="ECO:0000313" key="4">
    <source>
        <dbReference type="Proteomes" id="UP000474159"/>
    </source>
</evidence>
<feature type="domain" description="Glycosyltransferase 2-like" evidence="2">
    <location>
        <begin position="425"/>
        <end position="545"/>
    </location>
</feature>
<dbReference type="InterPro" id="IPR001173">
    <property type="entry name" value="Glyco_trans_2-like"/>
</dbReference>
<dbReference type="CDD" id="cd04186">
    <property type="entry name" value="GT_2_like_c"/>
    <property type="match status" value="1"/>
</dbReference>
<name>A0A6L3T4B3_9HYPH</name>
<dbReference type="GO" id="GO:0016740">
    <property type="term" value="F:transferase activity"/>
    <property type="evidence" value="ECO:0007669"/>
    <property type="project" value="UniProtKB-KW"/>
</dbReference>
<dbReference type="SUPFAM" id="SSF53448">
    <property type="entry name" value="Nucleotide-diphospho-sugar transferases"/>
    <property type="match status" value="2"/>
</dbReference>
<dbReference type="Pfam" id="PF00535">
    <property type="entry name" value="Glycos_transf_2"/>
    <property type="match status" value="1"/>
</dbReference>
<accession>A0A6L3T4B3</accession>
<keyword evidence="3" id="KW-0808">Transferase</keyword>